<evidence type="ECO:0000256" key="3">
    <source>
        <dbReference type="ARBA" id="ARBA00023134"/>
    </source>
</evidence>
<dbReference type="PANTHER" id="PTHR11702">
    <property type="entry name" value="DEVELOPMENTALLY REGULATED GTP-BINDING PROTEIN-RELATED"/>
    <property type="match status" value="1"/>
</dbReference>
<dbReference type="InterPro" id="IPR006073">
    <property type="entry name" value="GTP-bd"/>
</dbReference>
<evidence type="ECO:0000256" key="2">
    <source>
        <dbReference type="ARBA" id="ARBA00022741"/>
    </source>
</evidence>
<dbReference type="GO" id="GO:0000287">
    <property type="term" value="F:magnesium ion binding"/>
    <property type="evidence" value="ECO:0007669"/>
    <property type="project" value="InterPro"/>
</dbReference>
<gene>
    <name evidence="8" type="ORF">PPYR1160_LOCUS10422</name>
    <name evidence="9" type="ORF">PPYR1160_LOCUS10423</name>
</gene>
<feature type="compositionally biased region" description="Gly residues" evidence="4">
    <location>
        <begin position="147"/>
        <end position="157"/>
    </location>
</feature>
<feature type="domain" description="OBG-type G" evidence="6">
    <location>
        <begin position="186"/>
        <end position="391"/>
    </location>
</feature>
<reference evidence="8" key="1">
    <citation type="submission" date="2021-01" db="EMBL/GenBank/DDBJ databases">
        <authorList>
            <person name="Corre E."/>
            <person name="Pelletier E."/>
            <person name="Niang G."/>
            <person name="Scheremetjew M."/>
            <person name="Finn R."/>
            <person name="Kale V."/>
            <person name="Holt S."/>
            <person name="Cochrane G."/>
            <person name="Meng A."/>
            <person name="Brown T."/>
            <person name="Cohen L."/>
        </authorList>
    </citation>
    <scope>NUCLEOTIDE SEQUENCE</scope>
    <source>
        <strain evidence="8">CCMP2078</strain>
    </source>
</reference>
<feature type="chain" id="PRO_5036191856" description="OBG-type G domain-containing protein" evidence="5">
    <location>
        <begin position="19"/>
        <end position="416"/>
    </location>
</feature>
<dbReference type="InterPro" id="IPR027417">
    <property type="entry name" value="P-loop_NTPase"/>
</dbReference>
<evidence type="ECO:0000256" key="1">
    <source>
        <dbReference type="ARBA" id="ARBA00007699"/>
    </source>
</evidence>
<feature type="domain" description="Obg" evidence="7">
    <location>
        <begin position="27"/>
        <end position="185"/>
    </location>
</feature>
<dbReference type="PANTHER" id="PTHR11702:SF44">
    <property type="entry name" value="GTP-BINDING PROTEIN OBGC, CHLOROPLASTIC"/>
    <property type="match status" value="1"/>
</dbReference>
<dbReference type="AlphaFoldDB" id="A0A6U0VNJ4"/>
<evidence type="ECO:0000259" key="6">
    <source>
        <dbReference type="PROSITE" id="PS51710"/>
    </source>
</evidence>
<organism evidence="8">
    <name type="scientific">Pinguiococcus pyrenoidosus</name>
    <dbReference type="NCBI Taxonomy" id="172671"/>
    <lineage>
        <taxon>Eukaryota</taxon>
        <taxon>Sar</taxon>
        <taxon>Stramenopiles</taxon>
        <taxon>Ochrophyta</taxon>
        <taxon>Pinguiophyceae</taxon>
        <taxon>Pinguiochrysidales</taxon>
        <taxon>Pinguiochrysidaceae</taxon>
        <taxon>Pinguiococcus</taxon>
    </lineage>
</organism>
<dbReference type="InterPro" id="IPR014100">
    <property type="entry name" value="GTP-bd_Obg/CgtA"/>
</dbReference>
<feature type="signal peptide" evidence="5">
    <location>
        <begin position="1"/>
        <end position="18"/>
    </location>
</feature>
<dbReference type="PRINTS" id="PR00326">
    <property type="entry name" value="GTP1OBG"/>
</dbReference>
<evidence type="ECO:0000313" key="9">
    <source>
        <dbReference type="EMBL" id="CAD8260921.1"/>
    </source>
</evidence>
<protein>
    <recommendedName>
        <fullName evidence="10">OBG-type G domain-containing protein</fullName>
    </recommendedName>
</protein>
<feature type="region of interest" description="Disordered" evidence="4">
    <location>
        <begin position="48"/>
        <end position="67"/>
    </location>
</feature>
<evidence type="ECO:0000256" key="5">
    <source>
        <dbReference type="SAM" id="SignalP"/>
    </source>
</evidence>
<name>A0A6U0VNJ4_9STRA</name>
<dbReference type="Gene3D" id="3.40.50.300">
    <property type="entry name" value="P-loop containing nucleotide triphosphate hydrolases"/>
    <property type="match status" value="1"/>
</dbReference>
<proteinExistence type="inferred from homology"/>
<evidence type="ECO:0000259" key="7">
    <source>
        <dbReference type="PROSITE" id="PS51883"/>
    </source>
</evidence>
<dbReference type="SUPFAM" id="SSF82051">
    <property type="entry name" value="Obg GTP-binding protein N-terminal domain"/>
    <property type="match status" value="1"/>
</dbReference>
<keyword evidence="3" id="KW-0342">GTP-binding</keyword>
<dbReference type="InterPro" id="IPR036726">
    <property type="entry name" value="GTP1_OBG_dom_sf"/>
</dbReference>
<dbReference type="PROSITE" id="PS51883">
    <property type="entry name" value="OBG"/>
    <property type="match status" value="1"/>
</dbReference>
<dbReference type="InterPro" id="IPR006169">
    <property type="entry name" value="GTP1_OBG_dom"/>
</dbReference>
<dbReference type="InterPro" id="IPR045086">
    <property type="entry name" value="OBG_GTPase"/>
</dbReference>
<dbReference type="FunFam" id="2.70.210.12:FF:000001">
    <property type="entry name" value="GTPase Obg"/>
    <property type="match status" value="1"/>
</dbReference>
<dbReference type="SUPFAM" id="SSF52540">
    <property type="entry name" value="P-loop containing nucleoside triphosphate hydrolases"/>
    <property type="match status" value="1"/>
</dbReference>
<dbReference type="PROSITE" id="PS51710">
    <property type="entry name" value="G_OBG"/>
    <property type="match status" value="1"/>
</dbReference>
<dbReference type="PROSITE" id="PS00905">
    <property type="entry name" value="GTP1_OBG"/>
    <property type="match status" value="1"/>
</dbReference>
<dbReference type="GO" id="GO:0005525">
    <property type="term" value="F:GTP binding"/>
    <property type="evidence" value="ECO:0007669"/>
    <property type="project" value="UniProtKB-KW"/>
</dbReference>
<dbReference type="EMBL" id="HBEA01013684">
    <property type="protein sequence ID" value="CAD8260921.1"/>
    <property type="molecule type" value="Transcribed_RNA"/>
</dbReference>
<comment type="similarity">
    <text evidence="1">Belongs to the TRAFAC class OBG-HflX-like GTPase superfamily. OBG GTPase family.</text>
</comment>
<dbReference type="PIRSF" id="PIRSF002401">
    <property type="entry name" value="GTP_bd_Obg/CgtA"/>
    <property type="match status" value="1"/>
</dbReference>
<dbReference type="GO" id="GO:0042254">
    <property type="term" value="P:ribosome biogenesis"/>
    <property type="evidence" value="ECO:0007669"/>
    <property type="project" value="UniProtKB-UniRule"/>
</dbReference>
<dbReference type="Pfam" id="PF01926">
    <property type="entry name" value="MMR_HSR1"/>
    <property type="match status" value="1"/>
</dbReference>
<keyword evidence="2" id="KW-0547">Nucleotide-binding</keyword>
<feature type="region of interest" description="Disordered" evidence="4">
    <location>
        <begin position="145"/>
        <end position="172"/>
    </location>
</feature>
<dbReference type="GO" id="GO:0003924">
    <property type="term" value="F:GTPase activity"/>
    <property type="evidence" value="ECO:0007669"/>
    <property type="project" value="InterPro"/>
</dbReference>
<dbReference type="InterPro" id="IPR006074">
    <property type="entry name" value="GTP1-OBG_CS"/>
</dbReference>
<evidence type="ECO:0008006" key="10">
    <source>
        <dbReference type="Google" id="ProtNLM"/>
    </source>
</evidence>
<accession>A0A6U0VNJ4</accession>
<keyword evidence="5" id="KW-0732">Signal</keyword>
<dbReference type="GO" id="GO:0005739">
    <property type="term" value="C:mitochondrion"/>
    <property type="evidence" value="ECO:0007669"/>
    <property type="project" value="TreeGrafter"/>
</dbReference>
<sequence length="416" mass="44860">MWLLCALLVSALRMQSNKDEQTREQQLKFFDEAFVRVKAGAGGRGGVHFDRVKASSQRGRPNGGDGGRGGDVLLFCNAKLSSLSNLRGFRLVVADNGKDGDRSFRRGADAQPTTLDVPPGTVVRCNATKTVLGEFREHGERLLVAKGGAGGGGNGGAKGRKTKAEKPQPQEPGQKRVLFLELQVVADVGLIGFPNAGKSTLLSRVTAARPKIANYPFTTLTPNLGVCDISNVLTRDRFRINLDESLADLGTITESAIVPADAQDLGSIVLADIPGLVDGAADGRGLGHPFLRHIRRCRVLLHLLDCSEEPEEVERRYIAICKELLSFDTRLADVPQVIVLNKMDSDVVVSRLPDLVERIKRLAPHGRILPISAAAGHGVGELVYRSARLLQKVRAMDPTYDAERGFQASANYDGSS</sequence>
<dbReference type="Gene3D" id="2.70.210.12">
    <property type="entry name" value="GTP1/OBG domain"/>
    <property type="match status" value="1"/>
</dbReference>
<dbReference type="InterPro" id="IPR031167">
    <property type="entry name" value="G_OBG"/>
</dbReference>
<evidence type="ECO:0000256" key="4">
    <source>
        <dbReference type="SAM" id="MobiDB-lite"/>
    </source>
</evidence>
<dbReference type="Pfam" id="PF01018">
    <property type="entry name" value="GTP1_OBG"/>
    <property type="match status" value="1"/>
</dbReference>
<dbReference type="CDD" id="cd01898">
    <property type="entry name" value="Obg"/>
    <property type="match status" value="1"/>
</dbReference>
<dbReference type="EMBL" id="HBEA01013683">
    <property type="protein sequence ID" value="CAD8260920.1"/>
    <property type="molecule type" value="Transcribed_RNA"/>
</dbReference>
<evidence type="ECO:0000313" key="8">
    <source>
        <dbReference type="EMBL" id="CAD8260920.1"/>
    </source>
</evidence>